<dbReference type="AlphaFoldDB" id="A0A4Q2RKS2"/>
<protein>
    <submittedName>
        <fullName evidence="1">Polysaccharide deacetylase</fullName>
    </submittedName>
</protein>
<dbReference type="Proteomes" id="UP000289411">
    <property type="component" value="Unassembled WGS sequence"/>
</dbReference>
<reference evidence="1 2" key="2">
    <citation type="submission" date="2019-02" db="EMBL/GenBank/DDBJ databases">
        <title>'Lichenibacterium ramalinii' gen. nov. sp. nov., 'Lichenibacterium minor' gen. nov. sp. nov.</title>
        <authorList>
            <person name="Pankratov T."/>
        </authorList>
    </citation>
    <scope>NUCLEOTIDE SEQUENCE [LARGE SCALE GENOMIC DNA]</scope>
    <source>
        <strain evidence="1 2">RmlP001</strain>
    </source>
</reference>
<dbReference type="Gene3D" id="3.20.20.370">
    <property type="entry name" value="Glycoside hydrolase/deacetylase"/>
    <property type="match status" value="1"/>
</dbReference>
<evidence type="ECO:0000313" key="2">
    <source>
        <dbReference type="Proteomes" id="UP000289411"/>
    </source>
</evidence>
<accession>A0A4Q2RKS2</accession>
<dbReference type="GO" id="GO:0005975">
    <property type="term" value="P:carbohydrate metabolic process"/>
    <property type="evidence" value="ECO:0007669"/>
    <property type="project" value="InterPro"/>
</dbReference>
<sequence>MNDDWKPARDALDRAHAEGRTLRVWLRDDDCVAVTPALERLASLCAAARLPILLATIPAGAEPGLGAWMAGRAAVVPCQHGFAHADHAPPGERARELGGRPVDAVLAELARGRALLRDLFGPALSGILVPPWNRLDAALVPHLPAAGYAALSSFAPTPEASPIPRLDADLDIVDWRGGRIGRPLDEMARKVAGIVARQDRLGVLTHHLAHDDAAWAGLASLLDHLAAHPAVRFTDAASLLA</sequence>
<evidence type="ECO:0000313" key="1">
    <source>
        <dbReference type="EMBL" id="RYB07883.1"/>
    </source>
</evidence>
<organism evidence="1 2">
    <name type="scientific">Lichenibacterium ramalinae</name>
    <dbReference type="NCBI Taxonomy" id="2316527"/>
    <lineage>
        <taxon>Bacteria</taxon>
        <taxon>Pseudomonadati</taxon>
        <taxon>Pseudomonadota</taxon>
        <taxon>Alphaproteobacteria</taxon>
        <taxon>Hyphomicrobiales</taxon>
        <taxon>Lichenihabitantaceae</taxon>
        <taxon>Lichenibacterium</taxon>
    </lineage>
</organism>
<dbReference type="OrthoDB" id="6086702at2"/>
<reference evidence="1 2" key="1">
    <citation type="submission" date="2018-09" db="EMBL/GenBank/DDBJ databases">
        <authorList>
            <person name="Grouzdev D.S."/>
            <person name="Krutkina M.S."/>
        </authorList>
    </citation>
    <scope>NUCLEOTIDE SEQUENCE [LARGE SCALE GENOMIC DNA]</scope>
    <source>
        <strain evidence="1 2">RmlP001</strain>
    </source>
</reference>
<keyword evidence="2" id="KW-1185">Reference proteome</keyword>
<gene>
    <name evidence="1" type="ORF">D3272_01850</name>
</gene>
<dbReference type="EMBL" id="QYBC01000001">
    <property type="protein sequence ID" value="RYB07883.1"/>
    <property type="molecule type" value="Genomic_DNA"/>
</dbReference>
<name>A0A4Q2RKS2_9HYPH</name>
<comment type="caution">
    <text evidence="1">The sequence shown here is derived from an EMBL/GenBank/DDBJ whole genome shotgun (WGS) entry which is preliminary data.</text>
</comment>
<dbReference type="RefSeq" id="WP_129217355.1">
    <property type="nucleotide sequence ID" value="NZ_QYBC01000001.1"/>
</dbReference>
<dbReference type="SUPFAM" id="SSF88713">
    <property type="entry name" value="Glycoside hydrolase/deacetylase"/>
    <property type="match status" value="1"/>
</dbReference>
<proteinExistence type="predicted"/>
<dbReference type="InterPro" id="IPR011330">
    <property type="entry name" value="Glyco_hydro/deAcase_b/a-brl"/>
</dbReference>